<evidence type="ECO:0000256" key="1">
    <source>
        <dbReference type="SAM" id="MobiDB-lite"/>
    </source>
</evidence>
<dbReference type="PeptideAtlas" id="B4E2G6"/>
<dbReference type="EMBL" id="AK304265">
    <property type="protein sequence ID" value="BAG65128.1"/>
    <property type="molecule type" value="mRNA"/>
</dbReference>
<organism evidence="2">
    <name type="scientific">Homo sapiens</name>
    <name type="common">Human</name>
    <dbReference type="NCBI Taxonomy" id="9606"/>
    <lineage>
        <taxon>Eukaryota</taxon>
        <taxon>Metazoa</taxon>
        <taxon>Chordata</taxon>
        <taxon>Craniata</taxon>
        <taxon>Vertebrata</taxon>
        <taxon>Euteleostomi</taxon>
        <taxon>Mammalia</taxon>
        <taxon>Eutheria</taxon>
        <taxon>Euarchontoglires</taxon>
        <taxon>Primates</taxon>
        <taxon>Haplorrhini</taxon>
        <taxon>Catarrhini</taxon>
        <taxon>Hominidae</taxon>
        <taxon>Homo</taxon>
    </lineage>
</organism>
<protein>
    <submittedName>
        <fullName evidence="2">cDNA FLJ50041</fullName>
    </submittedName>
</protein>
<dbReference type="AlphaFoldDB" id="B4E2G6"/>
<proteinExistence type="evidence at transcript level"/>
<feature type="compositionally biased region" description="Low complexity" evidence="1">
    <location>
        <begin position="24"/>
        <end position="34"/>
    </location>
</feature>
<sequence>MQDTVTTSALLDPSHSSVSTQDNSSTGGHTSSTSLQLSKPSITPVPAKSRNPHPRANIRRMRRIIAEDPEWSLAIVPLLTELCIQHIIRNFQSESVPALGGQEKAKRGARWVGTVRSQDCRSWVLGQPLLSRMASSYPLNTSLPPRAKTVSPSVPTGRSHQTPTHTAPSMPLPSPCLFYSLQQNPA</sequence>
<evidence type="ECO:0000313" key="2">
    <source>
        <dbReference type="EMBL" id="BAG65128.1"/>
    </source>
</evidence>
<feature type="compositionally biased region" description="Polar residues" evidence="1">
    <location>
        <begin position="150"/>
        <end position="167"/>
    </location>
</feature>
<feature type="region of interest" description="Disordered" evidence="1">
    <location>
        <begin position="1"/>
        <end position="56"/>
    </location>
</feature>
<name>B4E2G6_HUMAN</name>
<reference evidence="2" key="1">
    <citation type="submission" date="2007-10" db="EMBL/GenBank/DDBJ databases">
        <title>NEDO human cDNA sequencing project focused on splicing variants.</title>
        <authorList>
            <person name="Wakamatsu A."/>
            <person name="Yamamoto J."/>
            <person name="Kimura K."/>
            <person name="Ishii S."/>
            <person name="Watanabe K."/>
            <person name="Sugiyama A."/>
            <person name="Murakawa K."/>
            <person name="Kaida T."/>
            <person name="Tsuchiya K."/>
            <person name="Fukuzumi Y."/>
            <person name="Kumagai A."/>
            <person name="Oishi Y."/>
            <person name="Yamamoto S."/>
            <person name="Ono Y."/>
            <person name="Komori Y."/>
            <person name="Yamazaki M."/>
            <person name="Kisu Y."/>
            <person name="Nishikawa T."/>
            <person name="Sugano S."/>
            <person name="Nomura N."/>
            <person name="Isogai T."/>
        </authorList>
    </citation>
    <scope>NUCLEOTIDE SEQUENCE</scope>
    <source>
        <tissue evidence="2">Trachea</tissue>
    </source>
</reference>
<accession>B4E2G6</accession>
<feature type="compositionally biased region" description="Polar residues" evidence="1">
    <location>
        <begin position="1"/>
        <end position="23"/>
    </location>
</feature>
<feature type="region of interest" description="Disordered" evidence="1">
    <location>
        <begin position="140"/>
        <end position="174"/>
    </location>
</feature>